<dbReference type="AlphaFoldDB" id="A0A1V1P7A4"/>
<dbReference type="EMBL" id="ATBP01000388">
    <property type="protein sequence ID" value="ETR70668.1"/>
    <property type="molecule type" value="Genomic_DNA"/>
</dbReference>
<evidence type="ECO:0000313" key="3">
    <source>
        <dbReference type="Proteomes" id="UP000189670"/>
    </source>
</evidence>
<comment type="caution">
    <text evidence="2">The sequence shown here is derived from an EMBL/GenBank/DDBJ whole genome shotgun (WGS) entry which is preliminary data.</text>
</comment>
<protein>
    <submittedName>
        <fullName evidence="2">Uncharacterized protein</fullName>
    </submittedName>
</protein>
<accession>A0A1V1P7A4</accession>
<feature type="region of interest" description="Disordered" evidence="1">
    <location>
        <begin position="1"/>
        <end position="22"/>
    </location>
</feature>
<proteinExistence type="predicted"/>
<name>A0A1V1P7A4_9BACT</name>
<sequence>MDIQNINALSQSAKISRQNSTDSHSTEFQTYLDAFSEKPVHNDSNPVKPSGNIHEVQTVQFVNMVSPREAVAEKVGSVLDLFERYSQDLKNPNKTLKDIEPALLTMKHAADNLNKDKNVQGEKSHSLTQLINNLQVAASVEYFKFQRGDYI</sequence>
<gene>
    <name evidence="2" type="ORF">OMM_08651</name>
</gene>
<reference evidence="3" key="1">
    <citation type="submission" date="2012-11" db="EMBL/GenBank/DDBJ databases">
        <authorList>
            <person name="Lucero-Rivera Y.E."/>
            <person name="Tovar-Ramirez D."/>
        </authorList>
    </citation>
    <scope>NUCLEOTIDE SEQUENCE [LARGE SCALE GENOMIC DNA]</scope>
    <source>
        <strain evidence="3">Araruama</strain>
    </source>
</reference>
<evidence type="ECO:0000256" key="1">
    <source>
        <dbReference type="SAM" id="MobiDB-lite"/>
    </source>
</evidence>
<evidence type="ECO:0000313" key="2">
    <source>
        <dbReference type="EMBL" id="ETR70668.1"/>
    </source>
</evidence>
<dbReference type="Proteomes" id="UP000189670">
    <property type="component" value="Unassembled WGS sequence"/>
</dbReference>
<organism evidence="2 3">
    <name type="scientific">Candidatus Magnetoglobus multicellularis str. Araruama</name>
    <dbReference type="NCBI Taxonomy" id="890399"/>
    <lineage>
        <taxon>Bacteria</taxon>
        <taxon>Pseudomonadati</taxon>
        <taxon>Thermodesulfobacteriota</taxon>
        <taxon>Desulfobacteria</taxon>
        <taxon>Desulfobacterales</taxon>
        <taxon>Desulfobacteraceae</taxon>
        <taxon>Candidatus Magnetoglobus</taxon>
    </lineage>
</organism>